<dbReference type="GO" id="GO:0003697">
    <property type="term" value="F:single-stranded DNA binding"/>
    <property type="evidence" value="ECO:0007669"/>
    <property type="project" value="TreeGrafter"/>
</dbReference>
<dbReference type="PANTHER" id="PTHR22942:SF66">
    <property type="entry name" value="RE19845P"/>
    <property type="match status" value="1"/>
</dbReference>
<dbReference type="RefSeq" id="XP_002547503.1">
    <property type="nucleotide sequence ID" value="XM_002547457.1"/>
</dbReference>
<dbReference type="PROSITE" id="PS50162">
    <property type="entry name" value="RECA_2"/>
    <property type="match status" value="1"/>
</dbReference>
<dbReference type="Gene3D" id="3.40.50.300">
    <property type="entry name" value="P-loop containing nucleotide triphosphate hydrolases"/>
    <property type="match status" value="1"/>
</dbReference>
<feature type="compositionally biased region" description="Polar residues" evidence="3">
    <location>
        <begin position="449"/>
        <end position="459"/>
    </location>
</feature>
<dbReference type="Pfam" id="PF08423">
    <property type="entry name" value="Rad51"/>
    <property type="match status" value="1"/>
</dbReference>
<evidence type="ECO:0000313" key="6">
    <source>
        <dbReference type="Proteomes" id="UP000002037"/>
    </source>
</evidence>
<keyword evidence="1" id="KW-0547">Nucleotide-binding</keyword>
<dbReference type="eggNOG" id="KOG1564">
    <property type="taxonomic scope" value="Eukaryota"/>
</dbReference>
<dbReference type="HOGENOM" id="CLU_023933_0_0_1"/>
<dbReference type="GO" id="GO:0003690">
    <property type="term" value="F:double-stranded DNA binding"/>
    <property type="evidence" value="ECO:0007669"/>
    <property type="project" value="TreeGrafter"/>
</dbReference>
<reference evidence="5 6" key="1">
    <citation type="journal article" date="2009" name="Nature">
        <title>Evolution of pathogenicity and sexual reproduction in eight Candida genomes.</title>
        <authorList>
            <person name="Butler G."/>
            <person name="Rasmussen M.D."/>
            <person name="Lin M.F."/>
            <person name="Santos M.A."/>
            <person name="Sakthikumar S."/>
            <person name="Munro C.A."/>
            <person name="Rheinbay E."/>
            <person name="Grabherr M."/>
            <person name="Forche A."/>
            <person name="Reedy J.L."/>
            <person name="Agrafioti I."/>
            <person name="Arnaud M.B."/>
            <person name="Bates S."/>
            <person name="Brown A.J."/>
            <person name="Brunke S."/>
            <person name="Costanzo M.C."/>
            <person name="Fitzpatrick D.A."/>
            <person name="de Groot P.W."/>
            <person name="Harris D."/>
            <person name="Hoyer L.L."/>
            <person name="Hube B."/>
            <person name="Klis F.M."/>
            <person name="Kodira C."/>
            <person name="Lennard N."/>
            <person name="Logue M.E."/>
            <person name="Martin R."/>
            <person name="Neiman A.M."/>
            <person name="Nikolaou E."/>
            <person name="Quail M.A."/>
            <person name="Quinn J."/>
            <person name="Santos M.C."/>
            <person name="Schmitzberger F.F."/>
            <person name="Sherlock G."/>
            <person name="Shah P."/>
            <person name="Silverstein K.A."/>
            <person name="Skrzypek M.S."/>
            <person name="Soll D."/>
            <person name="Staggs R."/>
            <person name="Stansfield I."/>
            <person name="Stumpf M.P."/>
            <person name="Sudbery P.E."/>
            <person name="Srikantha T."/>
            <person name="Zeng Q."/>
            <person name="Berman J."/>
            <person name="Berriman M."/>
            <person name="Heitman J."/>
            <person name="Gow N.A."/>
            <person name="Lorenz M.C."/>
            <person name="Birren B.W."/>
            <person name="Kellis M."/>
            <person name="Cuomo C.A."/>
        </authorList>
    </citation>
    <scope>NUCLEOTIDE SEQUENCE [LARGE SCALE GENOMIC DNA]</scope>
    <source>
        <strain evidence="6">ATCC MYA-3404 / T1</strain>
    </source>
</reference>
<dbReference type="GO" id="GO:0061982">
    <property type="term" value="P:meiosis I cell cycle process"/>
    <property type="evidence" value="ECO:0007669"/>
    <property type="project" value="UniProtKB-ARBA"/>
</dbReference>
<dbReference type="GO" id="GO:0005524">
    <property type="term" value="F:ATP binding"/>
    <property type="evidence" value="ECO:0007669"/>
    <property type="project" value="UniProtKB-KW"/>
</dbReference>
<feature type="region of interest" description="Disordered" evidence="3">
    <location>
        <begin position="447"/>
        <end position="470"/>
    </location>
</feature>
<dbReference type="VEuPathDB" id="FungiDB:CTRG_01810"/>
<keyword evidence="6" id="KW-1185">Reference proteome</keyword>
<protein>
    <recommendedName>
        <fullName evidence="4">RecA family profile 1 domain-containing protein</fullName>
    </recommendedName>
</protein>
<dbReference type="OrthoDB" id="1861185at2759"/>
<dbReference type="PANTHER" id="PTHR22942">
    <property type="entry name" value="RECA/RAD51/RADA DNA STRAND-PAIRING FAMILY MEMBER"/>
    <property type="match status" value="1"/>
</dbReference>
<feature type="domain" description="RecA family profile 1" evidence="4">
    <location>
        <begin position="81"/>
        <end position="290"/>
    </location>
</feature>
<dbReference type="STRING" id="294747.C5M7H8"/>
<evidence type="ECO:0000256" key="2">
    <source>
        <dbReference type="ARBA" id="ARBA00022840"/>
    </source>
</evidence>
<dbReference type="InterPro" id="IPR027417">
    <property type="entry name" value="P-loop_NTPase"/>
</dbReference>
<proteinExistence type="predicted"/>
<gene>
    <name evidence="5" type="ORF">CTRG_01810</name>
</gene>
<dbReference type="GeneID" id="8300475"/>
<keyword evidence="2" id="KW-0067">ATP-binding</keyword>
<dbReference type="GO" id="GO:0140664">
    <property type="term" value="F:ATP-dependent DNA damage sensor activity"/>
    <property type="evidence" value="ECO:0007669"/>
    <property type="project" value="InterPro"/>
</dbReference>
<dbReference type="GO" id="GO:0000150">
    <property type="term" value="F:DNA strand exchange activity"/>
    <property type="evidence" value="ECO:0007669"/>
    <property type="project" value="TreeGrafter"/>
</dbReference>
<dbReference type="GO" id="GO:0042148">
    <property type="term" value="P:DNA strand invasion"/>
    <property type="evidence" value="ECO:0007669"/>
    <property type="project" value="TreeGrafter"/>
</dbReference>
<evidence type="ECO:0000313" key="5">
    <source>
        <dbReference type="EMBL" id="EER34948.1"/>
    </source>
</evidence>
<accession>C5M7H8</accession>
<organism evidence="5 6">
    <name type="scientific">Candida tropicalis (strain ATCC MYA-3404 / T1)</name>
    <name type="common">Yeast</name>
    <dbReference type="NCBI Taxonomy" id="294747"/>
    <lineage>
        <taxon>Eukaryota</taxon>
        <taxon>Fungi</taxon>
        <taxon>Dikarya</taxon>
        <taxon>Ascomycota</taxon>
        <taxon>Saccharomycotina</taxon>
        <taxon>Pichiomycetes</taxon>
        <taxon>Debaryomycetaceae</taxon>
        <taxon>Candida/Lodderomyces clade</taxon>
        <taxon>Candida</taxon>
    </lineage>
</organism>
<dbReference type="SUPFAM" id="SSF52540">
    <property type="entry name" value="P-loop containing nucleoside triphosphate hydrolases"/>
    <property type="match status" value="1"/>
</dbReference>
<evidence type="ECO:0000256" key="3">
    <source>
        <dbReference type="SAM" id="MobiDB-lite"/>
    </source>
</evidence>
<evidence type="ECO:0000259" key="4">
    <source>
        <dbReference type="PROSITE" id="PS50162"/>
    </source>
</evidence>
<dbReference type="KEGG" id="ctp:CTRG_01810"/>
<dbReference type="InterPro" id="IPR020588">
    <property type="entry name" value="RecA_ATP-bd"/>
</dbReference>
<evidence type="ECO:0000256" key="1">
    <source>
        <dbReference type="ARBA" id="ARBA00022741"/>
    </source>
</evidence>
<dbReference type="AlphaFoldDB" id="C5M7H8"/>
<dbReference type="InterPro" id="IPR013632">
    <property type="entry name" value="Rad51_C"/>
</dbReference>
<name>C5M7H8_CANTT</name>
<sequence>MDDYKQLGPGRFSCSIKFPFLTNVLQTYGKSVNDLLQYHEASDHAQLSRLVNRPLKEINDYYKTLEQDLQVEPSSIEKLLESEFINTGLPNIDTELGGGIPLGEVTEVFGASGCGKSHFLFQLLANCRKQYPMSENVHISTESFLETKRLKDFLGSNKKSDLDSISYIHCQDLESQDHILYTQLPLKLSQNNGKTKLVVIDSIAQHFRREDSIMNSTYLKQKIESQESELADDKMFENIKRRQVSELKKFNKSAKYASRTGKLYYVCSLFQHLSRLAQVFNIAVVVINQVSDYPLIYDKGPIEANDEELEYPLNLDFQTAISSGWDGTSMYHLFPNSSLNLNHSDLESLDIELMKSFDDDDVVVDNGCKRQKVTSTGEIVPKPTLTDKLELQKDLIYKSHELRNRGTKKIVPTLGHPWASRIKTKIMLMKTYKPIVKSEKELSIEIQARSESTEQSAPDTNGRRTRSNDIDQTSSLIKGWNVERFAKVVSSVNNSDSNRFRKYQFIINKQGLVEINID</sequence>
<dbReference type="Proteomes" id="UP000002037">
    <property type="component" value="Unassembled WGS sequence"/>
</dbReference>
<dbReference type="EMBL" id="GG692396">
    <property type="protein sequence ID" value="EER34948.1"/>
    <property type="molecule type" value="Genomic_DNA"/>
</dbReference>
<dbReference type="GO" id="GO:0006312">
    <property type="term" value="P:mitotic recombination"/>
    <property type="evidence" value="ECO:0007669"/>
    <property type="project" value="TreeGrafter"/>
</dbReference>
<dbReference type="GO" id="GO:0000730">
    <property type="term" value="P:DNA recombinase assembly"/>
    <property type="evidence" value="ECO:0007669"/>
    <property type="project" value="TreeGrafter"/>
</dbReference>